<keyword evidence="6" id="KW-1185">Reference proteome</keyword>
<protein>
    <recommendedName>
        <fullName evidence="4">Methyl-accepting transducer domain-containing protein</fullName>
    </recommendedName>
</protein>
<feature type="transmembrane region" description="Helical" evidence="3">
    <location>
        <begin position="68"/>
        <end position="87"/>
    </location>
</feature>
<dbReference type="Gene3D" id="1.10.287.950">
    <property type="entry name" value="Methyl-accepting chemotaxis protein"/>
    <property type="match status" value="1"/>
</dbReference>
<dbReference type="PROSITE" id="PS50111">
    <property type="entry name" value="CHEMOTAXIS_TRANSDUC_2"/>
    <property type="match status" value="1"/>
</dbReference>
<dbReference type="PANTHER" id="PTHR32089">
    <property type="entry name" value="METHYL-ACCEPTING CHEMOTAXIS PROTEIN MCPB"/>
    <property type="match status" value="1"/>
</dbReference>
<dbReference type="AlphaFoldDB" id="A0A3A9KAL3"/>
<feature type="domain" description="Methyl-accepting transducer" evidence="4">
    <location>
        <begin position="236"/>
        <end position="493"/>
    </location>
</feature>
<comment type="caution">
    <text evidence="5">The sequence shown here is derived from an EMBL/GenBank/DDBJ whole genome shotgun (WGS) entry which is preliminary data.</text>
</comment>
<feature type="transmembrane region" description="Helical" evidence="3">
    <location>
        <begin position="42"/>
        <end position="62"/>
    </location>
</feature>
<dbReference type="GO" id="GO:0007165">
    <property type="term" value="P:signal transduction"/>
    <property type="evidence" value="ECO:0007669"/>
    <property type="project" value="UniProtKB-KW"/>
</dbReference>
<organism evidence="5 6">
    <name type="scientific">Salipaludibacillus neizhouensis</name>
    <dbReference type="NCBI Taxonomy" id="885475"/>
    <lineage>
        <taxon>Bacteria</taxon>
        <taxon>Bacillati</taxon>
        <taxon>Bacillota</taxon>
        <taxon>Bacilli</taxon>
        <taxon>Bacillales</taxon>
        <taxon>Bacillaceae</taxon>
    </lineage>
</organism>
<dbReference type="GO" id="GO:0016020">
    <property type="term" value="C:membrane"/>
    <property type="evidence" value="ECO:0007669"/>
    <property type="project" value="InterPro"/>
</dbReference>
<keyword evidence="1 2" id="KW-0807">Transducer</keyword>
<dbReference type="Proteomes" id="UP000281498">
    <property type="component" value="Unassembled WGS sequence"/>
</dbReference>
<dbReference type="SUPFAM" id="SSF58104">
    <property type="entry name" value="Methyl-accepting chemotaxis protein (MCP) signaling domain"/>
    <property type="match status" value="1"/>
</dbReference>
<proteinExistence type="predicted"/>
<evidence type="ECO:0000313" key="6">
    <source>
        <dbReference type="Proteomes" id="UP000281498"/>
    </source>
</evidence>
<feature type="transmembrane region" description="Helical" evidence="3">
    <location>
        <begin position="163"/>
        <end position="186"/>
    </location>
</feature>
<dbReference type="InterPro" id="IPR004089">
    <property type="entry name" value="MCPsignal_dom"/>
</dbReference>
<feature type="transmembrane region" description="Helical" evidence="3">
    <location>
        <begin position="140"/>
        <end position="157"/>
    </location>
</feature>
<evidence type="ECO:0000256" key="3">
    <source>
        <dbReference type="SAM" id="Phobius"/>
    </source>
</evidence>
<reference evidence="5 6" key="1">
    <citation type="submission" date="2017-10" db="EMBL/GenBank/DDBJ databases">
        <title>Bacillus sp. nov., a halophilic bacterium isolated from a Keqin Lake.</title>
        <authorList>
            <person name="Wang H."/>
        </authorList>
    </citation>
    <scope>NUCLEOTIDE SEQUENCE [LARGE SCALE GENOMIC DNA]</scope>
    <source>
        <strain evidence="5 6">KCTC 13187</strain>
    </source>
</reference>
<evidence type="ECO:0000259" key="4">
    <source>
        <dbReference type="PROSITE" id="PS50111"/>
    </source>
</evidence>
<keyword evidence="3" id="KW-1133">Transmembrane helix</keyword>
<dbReference type="Pfam" id="PF00015">
    <property type="entry name" value="MCPsignal"/>
    <property type="match status" value="1"/>
</dbReference>
<keyword evidence="3" id="KW-0472">Membrane</keyword>
<evidence type="ECO:0000313" key="5">
    <source>
        <dbReference type="EMBL" id="RKL67790.1"/>
    </source>
</evidence>
<dbReference type="EMBL" id="PDOE01000003">
    <property type="protein sequence ID" value="RKL67790.1"/>
    <property type="molecule type" value="Genomic_DNA"/>
</dbReference>
<evidence type="ECO:0000256" key="1">
    <source>
        <dbReference type="ARBA" id="ARBA00023224"/>
    </source>
</evidence>
<gene>
    <name evidence="5" type="ORF">CR203_10630</name>
</gene>
<dbReference type="SMART" id="SM00283">
    <property type="entry name" value="MA"/>
    <property type="match status" value="1"/>
</dbReference>
<feature type="transmembrane region" description="Helical" evidence="3">
    <location>
        <begin position="94"/>
        <end position="111"/>
    </location>
</feature>
<sequence>MKYYHFFDNMIILTVLNGYSFIEEWNIRMNSKIEILQKRNALMMKLLWFAYILGLVSNFIAGVPVNGVITYGIVGLAAVSIITVLTLKGISIAYIQYVIVVNFSILIYFMVSTSPKLSNYMMIYVAIAFITLFHNSRSIALSAVLGLGLSNFFFIRFQEEMFYGAGFDILISLNVMFVIITSALIAQAKIGENMQSEMNENFKVMVEAKERSDRLLVEVEKSISVITSFSSHLKENISSAERIASEITGSYGEMAQGVEASAASASQIQLVIGKTTKDMREIATNFSSMNQRSQATSDATLEGNKRVEELTVQMNKMSELMSIQNEVVAKLFSESKEISTILTAITAISEQTNLLALNASIEAARAGEHGKGFAVVADEVRKLAENSQESTMQIKNILQEIHSKIELVKQKGELNNQSIEKSLLVTKATKGQFSQIEKHANDSLAQSLQVNKQIEGMNLSTEKILVEIHEVTTHTDASSATVEEMLASMEEQNDRIQSIVSSFSELESLTLSLTKLTQQA</sequence>
<keyword evidence="3" id="KW-0812">Transmembrane</keyword>
<dbReference type="PANTHER" id="PTHR32089:SF112">
    <property type="entry name" value="LYSOZYME-LIKE PROTEIN-RELATED"/>
    <property type="match status" value="1"/>
</dbReference>
<accession>A0A3A9KAL3</accession>
<name>A0A3A9KAL3_9BACI</name>
<evidence type="ECO:0000256" key="2">
    <source>
        <dbReference type="PROSITE-ProRule" id="PRU00284"/>
    </source>
</evidence>